<evidence type="ECO:0000256" key="2">
    <source>
        <dbReference type="SAM" id="SignalP"/>
    </source>
</evidence>
<dbReference type="RefSeq" id="WP_238233797.1">
    <property type="nucleotide sequence ID" value="NZ_BPQQ01000008.1"/>
</dbReference>
<keyword evidence="2" id="KW-0732">Signal</keyword>
<comment type="caution">
    <text evidence="3">The sequence shown here is derived from an EMBL/GenBank/DDBJ whole genome shotgun (WGS) entry which is preliminary data.</text>
</comment>
<feature type="compositionally biased region" description="Low complexity" evidence="1">
    <location>
        <begin position="52"/>
        <end position="83"/>
    </location>
</feature>
<proteinExistence type="predicted"/>
<reference evidence="3" key="1">
    <citation type="journal article" date="2021" name="Front. Microbiol.">
        <title>Comprehensive Comparative Genomics and Phenotyping of Methylobacterium Species.</title>
        <authorList>
            <person name="Alessa O."/>
            <person name="Ogura Y."/>
            <person name="Fujitani Y."/>
            <person name="Takami H."/>
            <person name="Hayashi T."/>
            <person name="Sahin N."/>
            <person name="Tani A."/>
        </authorList>
    </citation>
    <scope>NUCLEOTIDE SEQUENCE</scope>
    <source>
        <strain evidence="3">DSM 17168</strain>
    </source>
</reference>
<dbReference type="Proteomes" id="UP001055153">
    <property type="component" value="Unassembled WGS sequence"/>
</dbReference>
<evidence type="ECO:0000313" key="3">
    <source>
        <dbReference type="EMBL" id="GJD98854.1"/>
    </source>
</evidence>
<feature type="signal peptide" evidence="2">
    <location>
        <begin position="1"/>
        <end position="29"/>
    </location>
</feature>
<feature type="region of interest" description="Disordered" evidence="1">
    <location>
        <begin position="174"/>
        <end position="194"/>
    </location>
</feature>
<keyword evidence="4" id="KW-1185">Reference proteome</keyword>
<feature type="chain" id="PRO_5047244925" evidence="2">
    <location>
        <begin position="30"/>
        <end position="194"/>
    </location>
</feature>
<organism evidence="3 4">
    <name type="scientific">Methylobacterium isbiliense</name>
    <dbReference type="NCBI Taxonomy" id="315478"/>
    <lineage>
        <taxon>Bacteria</taxon>
        <taxon>Pseudomonadati</taxon>
        <taxon>Pseudomonadota</taxon>
        <taxon>Alphaproteobacteria</taxon>
        <taxon>Hyphomicrobiales</taxon>
        <taxon>Methylobacteriaceae</taxon>
        <taxon>Methylobacterium</taxon>
    </lineage>
</organism>
<name>A0ABQ4S8P4_9HYPH</name>
<feature type="region of interest" description="Disordered" evidence="1">
    <location>
        <begin position="28"/>
        <end position="103"/>
    </location>
</feature>
<accession>A0ABQ4S8P4</accession>
<protein>
    <submittedName>
        <fullName evidence="3">Uncharacterized protein</fullName>
    </submittedName>
</protein>
<gene>
    <name evidence="3" type="ORF">GMJLKIPL_0767</name>
</gene>
<evidence type="ECO:0000256" key="1">
    <source>
        <dbReference type="SAM" id="MobiDB-lite"/>
    </source>
</evidence>
<feature type="compositionally biased region" description="Pro residues" evidence="1">
    <location>
        <begin position="41"/>
        <end position="50"/>
    </location>
</feature>
<sequence>MPKRSLIPPCRLVSAAILLGAVWAAPAAAQSRPGWTDPPVRTAPPEPPSQSPRADTPKTATPKAAAPKVEAPARPAPAVAARPARVRTEAARRRPAPVARAVSKARPAIAATARPVRHPVVRTAAVRPRPVRLQTPRPAAYDGGWEVWEADRMERIRRAQAAGYLVMRRSTWESMTGRSGHDPARGWFRESDEE</sequence>
<evidence type="ECO:0000313" key="4">
    <source>
        <dbReference type="Proteomes" id="UP001055153"/>
    </source>
</evidence>
<feature type="compositionally biased region" description="Basic and acidic residues" evidence="1">
    <location>
        <begin position="179"/>
        <end position="194"/>
    </location>
</feature>
<dbReference type="EMBL" id="BPQQ01000008">
    <property type="protein sequence ID" value="GJD98854.1"/>
    <property type="molecule type" value="Genomic_DNA"/>
</dbReference>
<reference evidence="3" key="2">
    <citation type="submission" date="2021-08" db="EMBL/GenBank/DDBJ databases">
        <authorList>
            <person name="Tani A."/>
            <person name="Ola A."/>
            <person name="Ogura Y."/>
            <person name="Katsura K."/>
            <person name="Hayashi T."/>
        </authorList>
    </citation>
    <scope>NUCLEOTIDE SEQUENCE</scope>
    <source>
        <strain evidence="3">DSM 17168</strain>
    </source>
</reference>